<evidence type="ECO:0000256" key="4">
    <source>
        <dbReference type="ARBA" id="ARBA00022840"/>
    </source>
</evidence>
<dbReference type="AlphaFoldDB" id="A0AAW1WT83"/>
<feature type="region of interest" description="Disordered" evidence="5">
    <location>
        <begin position="204"/>
        <end position="231"/>
    </location>
</feature>
<organism evidence="7 8">
    <name type="scientific">Rubus argutus</name>
    <name type="common">Southern blackberry</name>
    <dbReference type="NCBI Taxonomy" id="59490"/>
    <lineage>
        <taxon>Eukaryota</taxon>
        <taxon>Viridiplantae</taxon>
        <taxon>Streptophyta</taxon>
        <taxon>Embryophyta</taxon>
        <taxon>Tracheophyta</taxon>
        <taxon>Spermatophyta</taxon>
        <taxon>Magnoliopsida</taxon>
        <taxon>eudicotyledons</taxon>
        <taxon>Gunneridae</taxon>
        <taxon>Pentapetalae</taxon>
        <taxon>rosids</taxon>
        <taxon>fabids</taxon>
        <taxon>Rosales</taxon>
        <taxon>Rosaceae</taxon>
        <taxon>Rosoideae</taxon>
        <taxon>Rosoideae incertae sedis</taxon>
        <taxon>Rubus</taxon>
    </lineage>
</organism>
<dbReference type="PROSITE" id="PS50011">
    <property type="entry name" value="PROTEIN_KINASE_DOM"/>
    <property type="match status" value="1"/>
</dbReference>
<evidence type="ECO:0000313" key="7">
    <source>
        <dbReference type="EMBL" id="KAK9926863.1"/>
    </source>
</evidence>
<reference evidence="7 8" key="1">
    <citation type="journal article" date="2023" name="G3 (Bethesda)">
        <title>A chromosome-length genome assembly and annotation of blackberry (Rubus argutus, cv. 'Hillquist').</title>
        <authorList>
            <person name="Bruna T."/>
            <person name="Aryal R."/>
            <person name="Dudchenko O."/>
            <person name="Sargent D.J."/>
            <person name="Mead D."/>
            <person name="Buti M."/>
            <person name="Cavallini A."/>
            <person name="Hytonen T."/>
            <person name="Andres J."/>
            <person name="Pham M."/>
            <person name="Weisz D."/>
            <person name="Mascagni F."/>
            <person name="Usai G."/>
            <person name="Natali L."/>
            <person name="Bassil N."/>
            <person name="Fernandez G.E."/>
            <person name="Lomsadze A."/>
            <person name="Armour M."/>
            <person name="Olukolu B."/>
            <person name="Poorten T."/>
            <person name="Britton C."/>
            <person name="Davik J."/>
            <person name="Ashrafi H."/>
            <person name="Aiden E.L."/>
            <person name="Borodovsky M."/>
            <person name="Worthington M."/>
        </authorList>
    </citation>
    <scope>NUCLEOTIDE SEQUENCE [LARGE SCALE GENOMIC DNA]</scope>
    <source>
        <strain evidence="7">PI 553951</strain>
    </source>
</reference>
<protein>
    <recommendedName>
        <fullName evidence="6">Protein kinase domain-containing protein</fullName>
    </recommendedName>
</protein>
<dbReference type="InterPro" id="IPR000719">
    <property type="entry name" value="Prot_kinase_dom"/>
</dbReference>
<keyword evidence="4" id="KW-0067">ATP-binding</keyword>
<dbReference type="SUPFAM" id="SSF56112">
    <property type="entry name" value="Protein kinase-like (PK-like)"/>
    <property type="match status" value="1"/>
</dbReference>
<gene>
    <name evidence="7" type="ORF">M0R45_024072</name>
</gene>
<dbReference type="EMBL" id="JBEDUW010000005">
    <property type="protein sequence ID" value="KAK9926863.1"/>
    <property type="molecule type" value="Genomic_DNA"/>
</dbReference>
<evidence type="ECO:0000256" key="2">
    <source>
        <dbReference type="ARBA" id="ARBA00022741"/>
    </source>
</evidence>
<accession>A0AAW1WT83</accession>
<dbReference type="Pfam" id="PF00069">
    <property type="entry name" value="Pkinase"/>
    <property type="match status" value="1"/>
</dbReference>
<sequence>MKAVDNGPVGISFSIHKNSLNFKDIKFSNILLDEDLTPKIADFGLVRCVGPDKSHLSTGIAGTLGYMAPEYLVRGQLTDKADVYAFGVLVLQIVCGRKNHVFTEGSSSVLYSVYKHYRANTITESVDPILKGEYPEREVSNVLQIGLLCTQASLAVRPSMSEVVHMLTDKECSIPSPKQPPFLNASILNSDVSRTFMNSLLQTKEGESLKSTNTASSESKCTETIEASEPR</sequence>
<evidence type="ECO:0000256" key="3">
    <source>
        <dbReference type="ARBA" id="ARBA00022777"/>
    </source>
</evidence>
<dbReference type="InterPro" id="IPR052059">
    <property type="entry name" value="CR_Ser/Thr_kinase"/>
</dbReference>
<evidence type="ECO:0000259" key="6">
    <source>
        <dbReference type="PROSITE" id="PS50011"/>
    </source>
</evidence>
<dbReference type="GO" id="GO:0005524">
    <property type="term" value="F:ATP binding"/>
    <property type="evidence" value="ECO:0007669"/>
    <property type="project" value="UniProtKB-KW"/>
</dbReference>
<evidence type="ECO:0000256" key="1">
    <source>
        <dbReference type="ARBA" id="ARBA00022679"/>
    </source>
</evidence>
<name>A0AAW1WT83_RUBAR</name>
<feature type="compositionally biased region" description="Polar residues" evidence="5">
    <location>
        <begin position="209"/>
        <end position="219"/>
    </location>
</feature>
<feature type="domain" description="Protein kinase" evidence="6">
    <location>
        <begin position="1"/>
        <end position="183"/>
    </location>
</feature>
<keyword evidence="3" id="KW-0418">Kinase</keyword>
<evidence type="ECO:0000256" key="5">
    <source>
        <dbReference type="SAM" id="MobiDB-lite"/>
    </source>
</evidence>
<dbReference type="InterPro" id="IPR011009">
    <property type="entry name" value="Kinase-like_dom_sf"/>
</dbReference>
<dbReference type="GO" id="GO:0004672">
    <property type="term" value="F:protein kinase activity"/>
    <property type="evidence" value="ECO:0007669"/>
    <property type="project" value="InterPro"/>
</dbReference>
<keyword evidence="8" id="KW-1185">Reference proteome</keyword>
<keyword evidence="2" id="KW-0547">Nucleotide-binding</keyword>
<dbReference type="PANTHER" id="PTHR47973">
    <property type="entry name" value="CYSTEINE-RICH RECEPTOR-LIKE PROTEIN KINASE 3"/>
    <property type="match status" value="1"/>
</dbReference>
<evidence type="ECO:0000313" key="8">
    <source>
        <dbReference type="Proteomes" id="UP001457282"/>
    </source>
</evidence>
<proteinExistence type="predicted"/>
<dbReference type="Proteomes" id="UP001457282">
    <property type="component" value="Unassembled WGS sequence"/>
</dbReference>
<feature type="compositionally biased region" description="Basic and acidic residues" evidence="5">
    <location>
        <begin position="220"/>
        <end position="231"/>
    </location>
</feature>
<comment type="caution">
    <text evidence="7">The sequence shown here is derived from an EMBL/GenBank/DDBJ whole genome shotgun (WGS) entry which is preliminary data.</text>
</comment>
<dbReference type="Gene3D" id="1.10.510.10">
    <property type="entry name" value="Transferase(Phosphotransferase) domain 1"/>
    <property type="match status" value="1"/>
</dbReference>
<keyword evidence="1" id="KW-0808">Transferase</keyword>